<reference evidence="1" key="1">
    <citation type="journal article" date="2021" name="Proc. Natl. Acad. Sci. U.S.A.">
        <title>A Catalog of Tens of Thousands of Viruses from Human Metagenomes Reveals Hidden Associations with Chronic Diseases.</title>
        <authorList>
            <person name="Tisza M.J."/>
            <person name="Buck C.B."/>
        </authorList>
    </citation>
    <scope>NUCLEOTIDE SEQUENCE</scope>
    <source>
        <strain evidence="1">CtqK313</strain>
    </source>
</reference>
<name>A0A8S5TAC7_9CAUD</name>
<dbReference type="EMBL" id="BK032785">
    <property type="protein sequence ID" value="DAF60277.1"/>
    <property type="molecule type" value="Genomic_DNA"/>
</dbReference>
<protein>
    <submittedName>
        <fullName evidence="1">Uncharacterized protein</fullName>
    </submittedName>
</protein>
<proteinExistence type="predicted"/>
<sequence length="49" mass="5774">MGYFKLDCPDAETECCICCTKQDSCQCRCDDMDSYEYAEECEEYETNRC</sequence>
<evidence type="ECO:0000313" key="1">
    <source>
        <dbReference type="EMBL" id="DAF60277.1"/>
    </source>
</evidence>
<organism evidence="1">
    <name type="scientific">Siphoviridae sp. ctqK313</name>
    <dbReference type="NCBI Taxonomy" id="2827946"/>
    <lineage>
        <taxon>Viruses</taxon>
        <taxon>Duplodnaviria</taxon>
        <taxon>Heunggongvirae</taxon>
        <taxon>Uroviricota</taxon>
        <taxon>Caudoviricetes</taxon>
    </lineage>
</organism>
<accession>A0A8S5TAC7</accession>